<dbReference type="Proteomes" id="UP000034687">
    <property type="component" value="Unassembled WGS sequence"/>
</dbReference>
<evidence type="ECO:0000256" key="1">
    <source>
        <dbReference type="SAM" id="Phobius"/>
    </source>
</evidence>
<sequence>MILIGLLLVILFGYSLSRPFGNKFSVIEDLGLSYILGIGIFAWLMYSLSGLGLKITLGNYLTILILLITLFYLVFGRRFNIFAKLRKLLGGKVFEKREKILIGFIVILLVIAFVHAIYWPVNVWDSLVLYDFRAKVISEKGFFLQISRDFEYFAHYPPLTSLAHVWIYLLNGSNPRILYFLFFLAFIGVFYAKLRERLRRFSSLFLLLLLVSIPALLHHSTFSYTNLPYTIYLSLGFIYLHDFLVDKNTNSLKISAILLGLSTFTRQHEPFWLVGILLLFLYLLIKREHFKDILISIVIFFLIYLSWKIFELSLEASSYGNPDYVLFARLGFDQIFNLKRVYEVLVFFYKNILSYWGFVLFLFSLNVAWDFKKGMDKAKRWFLLIVLGNLALFLGGIYIFSLTYPTWKEIPDSAQRLSMFFFPLFIYYCSLSDLVNSSTKSFITSLPTLRNPKRLRP</sequence>
<gene>
    <name evidence="2" type="ORF">UT72_C0002G0008</name>
</gene>
<feature type="transmembrane region" description="Helical" evidence="1">
    <location>
        <begin position="413"/>
        <end position="431"/>
    </location>
</feature>
<feature type="transmembrane region" description="Helical" evidence="1">
    <location>
        <begin position="292"/>
        <end position="310"/>
    </location>
</feature>
<feature type="transmembrane region" description="Helical" evidence="1">
    <location>
        <begin position="100"/>
        <end position="121"/>
    </location>
</feature>
<proteinExistence type="predicted"/>
<keyword evidence="1" id="KW-0812">Transmembrane</keyword>
<feature type="transmembrane region" description="Helical" evidence="1">
    <location>
        <begin position="352"/>
        <end position="369"/>
    </location>
</feature>
<evidence type="ECO:0008006" key="4">
    <source>
        <dbReference type="Google" id="ProtNLM"/>
    </source>
</evidence>
<organism evidence="2 3">
    <name type="scientific">Candidatus Woesebacteria bacterium GW2011_GWB1_40_101</name>
    <dbReference type="NCBI Taxonomy" id="1618575"/>
    <lineage>
        <taxon>Bacteria</taxon>
        <taxon>Candidatus Woeseibacteriota</taxon>
    </lineage>
</organism>
<comment type="caution">
    <text evidence="2">The sequence shown here is derived from an EMBL/GenBank/DDBJ whole genome shotgun (WGS) entry which is preliminary data.</text>
</comment>
<evidence type="ECO:0000313" key="2">
    <source>
        <dbReference type="EMBL" id="KKR39754.1"/>
    </source>
</evidence>
<dbReference type="AlphaFoldDB" id="A0A0G0QHB5"/>
<protein>
    <recommendedName>
        <fullName evidence="4">Glycosyltransferase RgtA/B/C/D-like domain-containing protein</fullName>
    </recommendedName>
</protein>
<feature type="transmembrane region" description="Helical" evidence="1">
    <location>
        <begin position="270"/>
        <end position="285"/>
    </location>
</feature>
<keyword evidence="1" id="KW-1133">Transmembrane helix</keyword>
<feature type="transmembrane region" description="Helical" evidence="1">
    <location>
        <begin position="57"/>
        <end position="79"/>
    </location>
</feature>
<feature type="transmembrane region" description="Helical" evidence="1">
    <location>
        <begin position="381"/>
        <end position="401"/>
    </location>
</feature>
<reference evidence="2 3" key="1">
    <citation type="journal article" date="2015" name="Nature">
        <title>rRNA introns, odd ribosomes, and small enigmatic genomes across a large radiation of phyla.</title>
        <authorList>
            <person name="Brown C.T."/>
            <person name="Hug L.A."/>
            <person name="Thomas B.C."/>
            <person name="Sharon I."/>
            <person name="Castelle C.J."/>
            <person name="Singh A."/>
            <person name="Wilkins M.J."/>
            <person name="Williams K.H."/>
            <person name="Banfield J.F."/>
        </authorList>
    </citation>
    <scope>NUCLEOTIDE SEQUENCE [LARGE SCALE GENOMIC DNA]</scope>
</reference>
<evidence type="ECO:0000313" key="3">
    <source>
        <dbReference type="Proteomes" id="UP000034687"/>
    </source>
</evidence>
<feature type="transmembrane region" description="Helical" evidence="1">
    <location>
        <begin position="177"/>
        <end position="194"/>
    </location>
</feature>
<feature type="transmembrane region" description="Helical" evidence="1">
    <location>
        <begin position="201"/>
        <end position="219"/>
    </location>
</feature>
<dbReference type="EMBL" id="LBXW01000002">
    <property type="protein sequence ID" value="KKR39754.1"/>
    <property type="molecule type" value="Genomic_DNA"/>
</dbReference>
<accession>A0A0G0QHB5</accession>
<keyword evidence="1" id="KW-0472">Membrane</keyword>
<name>A0A0G0QHB5_9BACT</name>